<dbReference type="EMBL" id="JAQQAF010000003">
    <property type="protein sequence ID" value="KAJ8498302.1"/>
    <property type="molecule type" value="Genomic_DNA"/>
</dbReference>
<evidence type="ECO:0008006" key="6">
    <source>
        <dbReference type="Google" id="ProtNLM"/>
    </source>
</evidence>
<dbReference type="Gene3D" id="1.20.1560.10">
    <property type="entry name" value="ABC transporter type 1, transmembrane domain"/>
    <property type="match status" value="1"/>
</dbReference>
<evidence type="ECO:0000256" key="3">
    <source>
        <dbReference type="ARBA" id="ARBA00023136"/>
    </source>
</evidence>
<keyword evidence="1" id="KW-0812">Transmembrane</keyword>
<sequence length="81" mass="8483">MVLGSLGALGNGLALPLMTILFGDLIQSFGGATDIHGRVSKVASFNGERRAVKELIPQKGYTGGKVINMIFAILTGSLQHN</sequence>
<keyword evidence="3" id="KW-0472">Membrane</keyword>
<name>A0AAV8RHY0_ENSVE</name>
<proteinExistence type="predicted"/>
<evidence type="ECO:0000313" key="4">
    <source>
        <dbReference type="EMBL" id="KAJ8498302.1"/>
    </source>
</evidence>
<dbReference type="InterPro" id="IPR036640">
    <property type="entry name" value="ABC1_TM_sf"/>
</dbReference>
<keyword evidence="5" id="KW-1185">Reference proteome</keyword>
<evidence type="ECO:0000256" key="1">
    <source>
        <dbReference type="ARBA" id="ARBA00022692"/>
    </source>
</evidence>
<evidence type="ECO:0000313" key="5">
    <source>
        <dbReference type="Proteomes" id="UP001222027"/>
    </source>
</evidence>
<protein>
    <recommendedName>
        <fullName evidence="6">ABC transmembrane type-1 domain-containing protein</fullName>
    </recommendedName>
</protein>
<dbReference type="AlphaFoldDB" id="A0AAV8RHY0"/>
<dbReference type="Proteomes" id="UP001222027">
    <property type="component" value="Unassembled WGS sequence"/>
</dbReference>
<keyword evidence="2" id="KW-1133">Transmembrane helix</keyword>
<organism evidence="4 5">
    <name type="scientific">Ensete ventricosum</name>
    <name type="common">Abyssinian banana</name>
    <name type="synonym">Musa ensete</name>
    <dbReference type="NCBI Taxonomy" id="4639"/>
    <lineage>
        <taxon>Eukaryota</taxon>
        <taxon>Viridiplantae</taxon>
        <taxon>Streptophyta</taxon>
        <taxon>Embryophyta</taxon>
        <taxon>Tracheophyta</taxon>
        <taxon>Spermatophyta</taxon>
        <taxon>Magnoliopsida</taxon>
        <taxon>Liliopsida</taxon>
        <taxon>Zingiberales</taxon>
        <taxon>Musaceae</taxon>
        <taxon>Ensete</taxon>
    </lineage>
</organism>
<dbReference type="GO" id="GO:0005524">
    <property type="term" value="F:ATP binding"/>
    <property type="evidence" value="ECO:0007669"/>
    <property type="project" value="InterPro"/>
</dbReference>
<gene>
    <name evidence="4" type="ORF">OPV22_008854</name>
</gene>
<accession>A0AAV8RHY0</accession>
<dbReference type="GO" id="GO:0016020">
    <property type="term" value="C:membrane"/>
    <property type="evidence" value="ECO:0007669"/>
    <property type="project" value="InterPro"/>
</dbReference>
<evidence type="ECO:0000256" key="2">
    <source>
        <dbReference type="ARBA" id="ARBA00022989"/>
    </source>
</evidence>
<comment type="caution">
    <text evidence="4">The sequence shown here is derived from an EMBL/GenBank/DDBJ whole genome shotgun (WGS) entry which is preliminary data.</text>
</comment>
<reference evidence="4 5" key="1">
    <citation type="submission" date="2022-12" db="EMBL/GenBank/DDBJ databases">
        <title>Chromosome-scale assembly of the Ensete ventricosum genome.</title>
        <authorList>
            <person name="Dussert Y."/>
            <person name="Stocks J."/>
            <person name="Wendawek A."/>
            <person name="Woldeyes F."/>
            <person name="Nichols R.A."/>
            <person name="Borrell J.S."/>
        </authorList>
    </citation>
    <scope>NUCLEOTIDE SEQUENCE [LARGE SCALE GENOMIC DNA]</scope>
    <source>
        <strain evidence="5">cv. Maze</strain>
        <tissue evidence="4">Seeds</tissue>
    </source>
</reference>